<evidence type="ECO:0000259" key="5">
    <source>
        <dbReference type="SMART" id="SM00382"/>
    </source>
</evidence>
<evidence type="ECO:0000256" key="4">
    <source>
        <dbReference type="ARBA" id="ARBA00023065"/>
    </source>
</evidence>
<dbReference type="GO" id="GO:0046933">
    <property type="term" value="F:proton-transporting ATP synthase activity, rotational mechanism"/>
    <property type="evidence" value="ECO:0007669"/>
    <property type="project" value="InterPro"/>
</dbReference>
<proteinExistence type="inferred from homology"/>
<comment type="caution">
    <text evidence="6">The sequence shown here is derived from an EMBL/GenBank/DDBJ whole genome shotgun (WGS) entry which is preliminary data.</text>
</comment>
<dbReference type="InterPro" id="IPR027417">
    <property type="entry name" value="P-loop_NTPase"/>
</dbReference>
<dbReference type="SUPFAM" id="SSF47917">
    <property type="entry name" value="C-terminal domain of alpha and beta subunits of F1 ATP synthase"/>
    <property type="match status" value="1"/>
</dbReference>
<keyword evidence="4" id="KW-0406">Ion transport</keyword>
<organism evidence="6 7">
    <name type="scientific">Symbiochloris irregularis</name>
    <dbReference type="NCBI Taxonomy" id="706552"/>
    <lineage>
        <taxon>Eukaryota</taxon>
        <taxon>Viridiplantae</taxon>
        <taxon>Chlorophyta</taxon>
        <taxon>core chlorophytes</taxon>
        <taxon>Trebouxiophyceae</taxon>
        <taxon>Trebouxiales</taxon>
        <taxon>Trebouxiaceae</taxon>
        <taxon>Symbiochloris</taxon>
    </lineage>
</organism>
<dbReference type="SUPFAM" id="SSF52540">
    <property type="entry name" value="P-loop containing nucleoside triphosphate hydrolases"/>
    <property type="match status" value="1"/>
</dbReference>
<keyword evidence="3" id="KW-0813">Transport</keyword>
<sequence>MRPPASSDRLAAVASKAVVGLLPKSAQHTGIRQNACKRIRRDNCVTASAQKEAPDWDAERLVLRKRTLKPNQLETLRKFEEEVAIGTVLHSEDGVALVEGLNQDAPLGTVVSFVNHAQGILLWRRGDGICLVLLTGGLPVKAGESAIPQVKAILQVADADEGPKTKRSYNVARVPDGNALAGAVVDWQGRAMGTDSTPPQTSDWPLISPQMDIAQQEDVHEALYTGVKAVDVLTPLGRGQSLLVAGPKGAGKSSLVLDAILGQRDTGVRCIYAATKHTAEQVSELSDTLQRKGAMAHTTVIFAPPSSPPAQRFVVMCTAVALAERARSKGDHALVVLDDLTGMVDLWDSTSSWIGAARSGTAVVADGDKVQYEGMLISAAAAEGRRFFSSILQRSGKSHRKLGGGSLTLLGVVPGMPAAGQPKPRAAAIAQYTTLSDAQKAKLLAALERQVAAATPAAAPAHVPGMMPTEVVEELMSIADGQVVLHKDADATVGVDARLSISRIGSRAYPPALAALAPSIRLQLAQAVDAARFGSESQVLQEQQGVLTRFKAALTQLAGHPVPLEELVALLVALQRGAFQDVATEVLQMRLRIYVHFLRRTRAQELRSIAATQTLTDSEAAALSDAYQAVCQQFEWN</sequence>
<dbReference type="AlphaFoldDB" id="A0AAW1NTN7"/>
<comment type="similarity">
    <text evidence="2">Belongs to the ATPase alpha/beta chains family.</text>
</comment>
<dbReference type="InterPro" id="IPR005294">
    <property type="entry name" value="ATP_synth_F1_asu"/>
</dbReference>
<feature type="domain" description="AAA+ ATPase" evidence="5">
    <location>
        <begin position="238"/>
        <end position="396"/>
    </location>
</feature>
<dbReference type="GO" id="GO:0043531">
    <property type="term" value="F:ADP binding"/>
    <property type="evidence" value="ECO:0007669"/>
    <property type="project" value="TreeGrafter"/>
</dbReference>
<dbReference type="EMBL" id="JALJOQ010000166">
    <property type="protein sequence ID" value="KAK9792239.1"/>
    <property type="molecule type" value="Genomic_DNA"/>
</dbReference>
<reference evidence="6 7" key="1">
    <citation type="journal article" date="2024" name="Nat. Commun.">
        <title>Phylogenomics reveals the evolutionary origins of lichenization in chlorophyte algae.</title>
        <authorList>
            <person name="Puginier C."/>
            <person name="Libourel C."/>
            <person name="Otte J."/>
            <person name="Skaloud P."/>
            <person name="Haon M."/>
            <person name="Grisel S."/>
            <person name="Petersen M."/>
            <person name="Berrin J.G."/>
            <person name="Delaux P.M."/>
            <person name="Dal Grande F."/>
            <person name="Keller J."/>
        </authorList>
    </citation>
    <scope>NUCLEOTIDE SEQUENCE [LARGE SCALE GENOMIC DNA]</scope>
    <source>
        <strain evidence="6 7">SAG 2036</strain>
    </source>
</reference>
<dbReference type="Gene3D" id="3.40.50.300">
    <property type="entry name" value="P-loop containing nucleotide triphosphate hydrolases"/>
    <property type="match status" value="1"/>
</dbReference>
<evidence type="ECO:0000313" key="6">
    <source>
        <dbReference type="EMBL" id="KAK9792239.1"/>
    </source>
</evidence>
<evidence type="ECO:0000313" key="7">
    <source>
        <dbReference type="Proteomes" id="UP001465755"/>
    </source>
</evidence>
<keyword evidence="7" id="KW-1185">Reference proteome</keyword>
<dbReference type="Gene3D" id="1.20.150.20">
    <property type="entry name" value="ATP synthase alpha/beta chain, C-terminal domain"/>
    <property type="match status" value="1"/>
</dbReference>
<evidence type="ECO:0000256" key="1">
    <source>
        <dbReference type="ARBA" id="ARBA00004370"/>
    </source>
</evidence>
<dbReference type="PANTHER" id="PTHR48082">
    <property type="entry name" value="ATP SYNTHASE SUBUNIT ALPHA, MITOCHONDRIAL"/>
    <property type="match status" value="1"/>
</dbReference>
<dbReference type="InterPro" id="IPR038376">
    <property type="entry name" value="ATP_synth_asu_C_sf"/>
</dbReference>
<protein>
    <recommendedName>
        <fullName evidence="5">AAA+ ATPase domain-containing protein</fullName>
    </recommendedName>
</protein>
<name>A0AAW1NTN7_9CHLO</name>
<comment type="subcellular location">
    <subcellularLocation>
        <location evidence="1">Membrane</location>
    </subcellularLocation>
</comment>
<evidence type="ECO:0000256" key="2">
    <source>
        <dbReference type="ARBA" id="ARBA00008936"/>
    </source>
</evidence>
<dbReference type="PANTHER" id="PTHR48082:SF2">
    <property type="entry name" value="ATP SYNTHASE SUBUNIT ALPHA, MITOCHONDRIAL"/>
    <property type="match status" value="1"/>
</dbReference>
<accession>A0AAW1NTN7</accession>
<dbReference type="InterPro" id="IPR000194">
    <property type="entry name" value="ATPase_F1/V1/A1_a/bsu_nucl-bd"/>
</dbReference>
<dbReference type="InterPro" id="IPR036121">
    <property type="entry name" value="ATPase_F1/V1/A1_a/bsu_N_sf"/>
</dbReference>
<gene>
    <name evidence="6" type="ORF">WJX73_003401</name>
</gene>
<dbReference type="Pfam" id="PF00006">
    <property type="entry name" value="ATP-synt_ab"/>
    <property type="match status" value="1"/>
</dbReference>
<dbReference type="SMART" id="SM00382">
    <property type="entry name" value="AAA"/>
    <property type="match status" value="1"/>
</dbReference>
<dbReference type="InterPro" id="IPR000793">
    <property type="entry name" value="ATP_synth_asu_C"/>
</dbReference>
<evidence type="ECO:0000256" key="3">
    <source>
        <dbReference type="ARBA" id="ARBA00022448"/>
    </source>
</evidence>
<dbReference type="Proteomes" id="UP001465755">
    <property type="component" value="Unassembled WGS sequence"/>
</dbReference>
<dbReference type="GO" id="GO:0045259">
    <property type="term" value="C:proton-transporting ATP synthase complex"/>
    <property type="evidence" value="ECO:0007669"/>
    <property type="project" value="InterPro"/>
</dbReference>
<dbReference type="SUPFAM" id="SSF50615">
    <property type="entry name" value="N-terminal domain of alpha and beta subunits of F1 ATP synthase"/>
    <property type="match status" value="1"/>
</dbReference>
<dbReference type="GO" id="GO:0005524">
    <property type="term" value="F:ATP binding"/>
    <property type="evidence" value="ECO:0007669"/>
    <property type="project" value="InterPro"/>
</dbReference>
<dbReference type="InterPro" id="IPR003593">
    <property type="entry name" value="AAA+_ATPase"/>
</dbReference>
<dbReference type="Pfam" id="PF00306">
    <property type="entry name" value="ATP-synt_ab_C"/>
    <property type="match status" value="1"/>
</dbReference>